<proteinExistence type="predicted"/>
<organism evidence="3 4">
    <name type="scientific">Paracoccus broussonetiae</name>
    <dbReference type="NCBI Taxonomy" id="3075834"/>
    <lineage>
        <taxon>Bacteria</taxon>
        <taxon>Pseudomonadati</taxon>
        <taxon>Pseudomonadota</taxon>
        <taxon>Alphaproteobacteria</taxon>
        <taxon>Rhodobacterales</taxon>
        <taxon>Paracoccaceae</taxon>
        <taxon>Paracoccus</taxon>
    </lineage>
</organism>
<dbReference type="InterPro" id="IPR050268">
    <property type="entry name" value="NADH-dep_flavin_reductase"/>
</dbReference>
<dbReference type="InterPro" id="IPR002563">
    <property type="entry name" value="Flavin_Rdtase-like_dom"/>
</dbReference>
<accession>A0ABU3EJ14</accession>
<name>A0ABU3EJ14_9RHOB</name>
<evidence type="ECO:0000313" key="4">
    <source>
        <dbReference type="Proteomes" id="UP001251085"/>
    </source>
</evidence>
<dbReference type="SUPFAM" id="SSF50475">
    <property type="entry name" value="FMN-binding split barrel"/>
    <property type="match status" value="1"/>
</dbReference>
<dbReference type="EMBL" id="JAVRQI010000019">
    <property type="protein sequence ID" value="MDT1064247.1"/>
    <property type="molecule type" value="Genomic_DNA"/>
</dbReference>
<dbReference type="Pfam" id="PF01613">
    <property type="entry name" value="Flavin_Reduct"/>
    <property type="match status" value="1"/>
</dbReference>
<reference evidence="4" key="1">
    <citation type="submission" date="2023-07" db="EMBL/GenBank/DDBJ databases">
        <title>Characterization of two Paracoccaceae strains isolated from Phycosphere and proposal of Xinfangfangia lacusdiani sp. nov.</title>
        <authorList>
            <person name="Deng Y."/>
            <person name="Zhang Y.Q."/>
        </authorList>
    </citation>
    <scope>NUCLEOTIDE SEQUENCE [LARGE SCALE GENOMIC DNA]</scope>
    <source>
        <strain evidence="4">CPCC 101403</strain>
    </source>
</reference>
<keyword evidence="1 3" id="KW-0560">Oxidoreductase</keyword>
<evidence type="ECO:0000259" key="2">
    <source>
        <dbReference type="SMART" id="SM00903"/>
    </source>
</evidence>
<feature type="domain" description="Flavin reductase like" evidence="2">
    <location>
        <begin position="14"/>
        <end position="156"/>
    </location>
</feature>
<dbReference type="PANTHER" id="PTHR30466">
    <property type="entry name" value="FLAVIN REDUCTASE"/>
    <property type="match status" value="1"/>
</dbReference>
<dbReference type="SMART" id="SM00903">
    <property type="entry name" value="Flavin_Reduct"/>
    <property type="match status" value="1"/>
</dbReference>
<comment type="caution">
    <text evidence="3">The sequence shown here is derived from an EMBL/GenBank/DDBJ whole genome shotgun (WGS) entry which is preliminary data.</text>
</comment>
<evidence type="ECO:0000313" key="3">
    <source>
        <dbReference type="EMBL" id="MDT1064247.1"/>
    </source>
</evidence>
<dbReference type="GO" id="GO:0016491">
    <property type="term" value="F:oxidoreductase activity"/>
    <property type="evidence" value="ECO:0007669"/>
    <property type="project" value="UniProtKB-KW"/>
</dbReference>
<evidence type="ECO:0000256" key="1">
    <source>
        <dbReference type="ARBA" id="ARBA00023002"/>
    </source>
</evidence>
<dbReference type="EC" id="1.-.-.-" evidence="3"/>
<gene>
    <name evidence="3" type="ORF">RM190_20455</name>
</gene>
<dbReference type="PANTHER" id="PTHR30466:SF1">
    <property type="entry name" value="FMN REDUCTASE (NADH) RUTF"/>
    <property type="match status" value="1"/>
</dbReference>
<sequence length="171" mass="17655">MAQVTDPAQFRQTMSCFATGVAILTTAHDGRRFGMTINSLTSVSLDPAQILVCINHGSPTGEAIKNSGNFAVSLLAHDQTAAARSFVGRDAARFNATSCTDDASGVPLVDGALATVICRLGNVVSSGDHEILIGEVTTCLRGDGDPLVFFAGQFGGFRAGAPHGDMQRGVA</sequence>
<dbReference type="Gene3D" id="2.30.110.10">
    <property type="entry name" value="Electron Transport, Fmn-binding Protein, Chain A"/>
    <property type="match status" value="1"/>
</dbReference>
<protein>
    <submittedName>
        <fullName evidence="3">Flavin reductase family protein</fullName>
        <ecNumber evidence="3">1.-.-.-</ecNumber>
    </submittedName>
</protein>
<dbReference type="Proteomes" id="UP001251085">
    <property type="component" value="Unassembled WGS sequence"/>
</dbReference>
<dbReference type="InterPro" id="IPR012349">
    <property type="entry name" value="Split_barrel_FMN-bd"/>
</dbReference>
<dbReference type="RefSeq" id="WP_311761335.1">
    <property type="nucleotide sequence ID" value="NZ_JAVRQI010000019.1"/>
</dbReference>
<keyword evidence="4" id="KW-1185">Reference proteome</keyword>